<dbReference type="Pfam" id="PF03062">
    <property type="entry name" value="MBOAT"/>
    <property type="match status" value="1"/>
</dbReference>
<dbReference type="PIRSF" id="PIRSF016636">
    <property type="entry name" value="AlgI_DltB"/>
    <property type="match status" value="1"/>
</dbReference>
<comment type="subcellular location">
    <subcellularLocation>
        <location evidence="1">Cell membrane</location>
        <topology evidence="1">Multi-pass membrane protein</topology>
    </subcellularLocation>
</comment>
<evidence type="ECO:0000256" key="6">
    <source>
        <dbReference type="ARBA" id="ARBA00023136"/>
    </source>
</evidence>
<organism evidence="9 10">
    <name type="scientific">Longibaculum muris</name>
    <dbReference type="NCBI Taxonomy" id="1796628"/>
    <lineage>
        <taxon>Bacteria</taxon>
        <taxon>Bacillati</taxon>
        <taxon>Bacillota</taxon>
        <taxon>Erysipelotrichia</taxon>
        <taxon>Erysipelotrichales</taxon>
        <taxon>Coprobacillaceae</taxon>
        <taxon>Longibaculum</taxon>
    </lineage>
</organism>
<dbReference type="InterPro" id="IPR051085">
    <property type="entry name" value="MB_O-acyltransferase"/>
</dbReference>
<feature type="transmembrane region" description="Helical" evidence="8">
    <location>
        <begin position="99"/>
        <end position="116"/>
    </location>
</feature>
<dbReference type="InterPro" id="IPR004299">
    <property type="entry name" value="MBOAT_fam"/>
</dbReference>
<dbReference type="InterPro" id="IPR024194">
    <property type="entry name" value="Ac/AlaTfrase_AlgI/DltB"/>
</dbReference>
<dbReference type="PANTHER" id="PTHR13285">
    <property type="entry name" value="ACYLTRANSFERASE"/>
    <property type="match status" value="1"/>
</dbReference>
<evidence type="ECO:0000256" key="2">
    <source>
        <dbReference type="ARBA" id="ARBA00010323"/>
    </source>
</evidence>
<dbReference type="Proteomes" id="UP000295515">
    <property type="component" value="Unassembled WGS sequence"/>
</dbReference>
<comment type="caution">
    <text evidence="9">The sequence shown here is derived from an EMBL/GenBank/DDBJ whole genome shotgun (WGS) entry which is preliminary data.</text>
</comment>
<accession>A0A4R3Z5K0</accession>
<keyword evidence="10" id="KW-1185">Reference proteome</keyword>
<keyword evidence="4 8" id="KW-0812">Transmembrane</keyword>
<keyword evidence="6 7" id="KW-0472">Membrane</keyword>
<evidence type="ECO:0000256" key="5">
    <source>
        <dbReference type="ARBA" id="ARBA00022989"/>
    </source>
</evidence>
<gene>
    <name evidence="9" type="ORF">EDD60_10625</name>
</gene>
<keyword evidence="5 8" id="KW-1133">Transmembrane helix</keyword>
<keyword evidence="3 7" id="KW-1003">Cell membrane</keyword>
<keyword evidence="7 9" id="KW-0012">Acyltransferase</keyword>
<evidence type="ECO:0000313" key="9">
    <source>
        <dbReference type="EMBL" id="TCW00695.1"/>
    </source>
</evidence>
<protein>
    <submittedName>
        <fullName evidence="9">D-alanyl-lipoteichoic acid acyltransferase DltB (MBOAT superfamily)</fullName>
    </submittedName>
</protein>
<dbReference type="PANTHER" id="PTHR13285:SF18">
    <property type="entry name" value="PROTEIN-CYSTEINE N-PALMITOYLTRANSFERASE RASP"/>
    <property type="match status" value="1"/>
</dbReference>
<name>A0A4R3Z5K0_9FIRM</name>
<evidence type="ECO:0000313" key="10">
    <source>
        <dbReference type="Proteomes" id="UP000295515"/>
    </source>
</evidence>
<feature type="transmembrane region" description="Helical" evidence="8">
    <location>
        <begin position="347"/>
        <end position="364"/>
    </location>
</feature>
<dbReference type="GO" id="GO:0005886">
    <property type="term" value="C:plasma membrane"/>
    <property type="evidence" value="ECO:0007669"/>
    <property type="project" value="UniProtKB-SubCell"/>
</dbReference>
<feature type="transmembrane region" description="Helical" evidence="8">
    <location>
        <begin position="494"/>
        <end position="516"/>
    </location>
</feature>
<feature type="transmembrane region" description="Helical" evidence="8">
    <location>
        <begin position="464"/>
        <end position="482"/>
    </location>
</feature>
<sequence>MLFTTYQFALFVFVLFVIYYLVNKKYQWIILLIGSYLFYAYAGVSYLFYFLTTTLSTYLISQRIKVVKQRQKEYMSQHKEELTKQEKRQYKEAMKAKQWHYLLLCLLFNFGVLAVVKYTDFMIGNINGIIGLFNGQPLSFMNFALPMGISFYTFQTMSYIIDVYRGTCQVEDNVFKLGLFVSFFPQVIQGPISRFNDLSQTLYQEHDFDLRQIHFGFQRVLWGYFKKLVIADRILVAVNTLIGDPSTYDGIFVLVGMVFYAIELYADFTGGIDITIGVAQMFGVHLTENFERPYFSKDIAEYWRRWHITMGTWFKDYIFYPLSIHKSMLHFSTWCRKHMPGGLGKRVPVYVSSFIVWFATGIWHGASWNFIVWGLLNCLVICVSEEFKPFYKWFHEHFHVSGKLYFRLFQVMRTFLLMSSLRILDCYRNVPLSFSMFGSMFTDFHISELTGDALLQLGLSHIDYMILIVGVIILITFSLIQRKGSVREKLNQKPIVSFVVDYVLIFVIVLFGAYSIGYDASQFIYNQF</sequence>
<keyword evidence="7 9" id="KW-0808">Transferase</keyword>
<evidence type="ECO:0000256" key="3">
    <source>
        <dbReference type="ARBA" id="ARBA00022475"/>
    </source>
</evidence>
<dbReference type="InterPro" id="IPR028362">
    <property type="entry name" value="AlgI"/>
</dbReference>
<dbReference type="GO" id="GO:0042121">
    <property type="term" value="P:alginic acid biosynthetic process"/>
    <property type="evidence" value="ECO:0007669"/>
    <property type="project" value="InterPro"/>
</dbReference>
<reference evidence="9 10" key="1">
    <citation type="submission" date="2019-03" db="EMBL/GenBank/DDBJ databases">
        <title>Genomic Encyclopedia of Type Strains, Phase IV (KMG-IV): sequencing the most valuable type-strain genomes for metagenomic binning, comparative biology and taxonomic classification.</title>
        <authorList>
            <person name="Goeker M."/>
        </authorList>
    </citation>
    <scope>NUCLEOTIDE SEQUENCE [LARGE SCALE GENOMIC DNA]</scope>
    <source>
        <strain evidence="9 10">DSM 29487</strain>
    </source>
</reference>
<evidence type="ECO:0000256" key="8">
    <source>
        <dbReference type="SAM" id="Phobius"/>
    </source>
</evidence>
<evidence type="ECO:0000256" key="7">
    <source>
        <dbReference type="PIRNR" id="PIRNR016636"/>
    </source>
</evidence>
<dbReference type="RefSeq" id="WP_066448126.1">
    <property type="nucleotide sequence ID" value="NZ_CAUWFI010000049.1"/>
</dbReference>
<comment type="similarity">
    <text evidence="2 7">Belongs to the membrane-bound acyltransferase family.</text>
</comment>
<evidence type="ECO:0000256" key="4">
    <source>
        <dbReference type="ARBA" id="ARBA00022692"/>
    </source>
</evidence>
<dbReference type="PIRSF" id="PIRSF500217">
    <property type="entry name" value="AlgI"/>
    <property type="match status" value="1"/>
</dbReference>
<dbReference type="AlphaFoldDB" id="A0A4R3Z5K0"/>
<dbReference type="EMBL" id="SMCQ01000006">
    <property type="protein sequence ID" value="TCW00695.1"/>
    <property type="molecule type" value="Genomic_DNA"/>
</dbReference>
<evidence type="ECO:0000256" key="1">
    <source>
        <dbReference type="ARBA" id="ARBA00004651"/>
    </source>
</evidence>
<feature type="transmembrane region" description="Helical" evidence="8">
    <location>
        <begin position="29"/>
        <end position="51"/>
    </location>
</feature>
<dbReference type="GeneID" id="98914990"/>
<proteinExistence type="inferred from homology"/>
<dbReference type="GO" id="GO:0016746">
    <property type="term" value="F:acyltransferase activity"/>
    <property type="evidence" value="ECO:0007669"/>
    <property type="project" value="UniProtKB-KW"/>
</dbReference>
<feature type="transmembrane region" description="Helical" evidence="8">
    <location>
        <begin position="6"/>
        <end position="22"/>
    </location>
</feature>